<reference evidence="1" key="1">
    <citation type="submission" date="2023-03" db="UniProtKB">
        <authorList>
            <consortium name="EnsemblPlants"/>
        </authorList>
    </citation>
    <scope>IDENTIFICATION</scope>
</reference>
<sequence length="215" mass="23694">KVHEAATRERKTNDLGAIRVPLNRPTQKDRSNACKVCNNEMDGLNVVGPGLNGLVVELDVLRGSTVAGRNFNGQCDFGPRINSADLMKHEGVASGSILKNQGANVNNFVENDLNKLSNDSKSTWASLFGTSSEESLFYTPPKAIGDKIVVIPPEEVIDQGIQVWENSLVGQLIDAKLPYAVIQRLVEKIWGKIEMPTITILENDLICFQFRNLYL</sequence>
<organism evidence="1">
    <name type="scientific">Cucumis melo</name>
    <name type="common">Muskmelon</name>
    <dbReference type="NCBI Taxonomy" id="3656"/>
    <lineage>
        <taxon>Eukaryota</taxon>
        <taxon>Viridiplantae</taxon>
        <taxon>Streptophyta</taxon>
        <taxon>Embryophyta</taxon>
        <taxon>Tracheophyta</taxon>
        <taxon>Spermatophyta</taxon>
        <taxon>Magnoliopsida</taxon>
        <taxon>eudicotyledons</taxon>
        <taxon>Gunneridae</taxon>
        <taxon>Pentapetalae</taxon>
        <taxon>rosids</taxon>
        <taxon>fabids</taxon>
        <taxon>Cucurbitales</taxon>
        <taxon>Cucurbitaceae</taxon>
        <taxon>Benincaseae</taxon>
        <taxon>Cucumis</taxon>
    </lineage>
</organism>
<dbReference type="Gramene" id="MELO3C032544.2.1">
    <property type="protein sequence ID" value="MELO3C032544.2.1"/>
    <property type="gene ID" value="MELO3C032544.2"/>
</dbReference>
<accession>A0A9I9EE75</accession>
<dbReference type="AlphaFoldDB" id="A0A9I9EE75"/>
<name>A0A9I9EE75_CUCME</name>
<evidence type="ECO:0000313" key="1">
    <source>
        <dbReference type="EnsemblPlants" id="MELO3C032544.2.1"/>
    </source>
</evidence>
<evidence type="ECO:0008006" key="2">
    <source>
        <dbReference type="Google" id="ProtNLM"/>
    </source>
</evidence>
<dbReference type="EnsemblPlants" id="MELO3C032544.2.1">
    <property type="protein sequence ID" value="MELO3C032544.2.1"/>
    <property type="gene ID" value="MELO3C032544.2"/>
</dbReference>
<protein>
    <recommendedName>
        <fullName evidence="2">DUF4283 domain-containing protein</fullName>
    </recommendedName>
</protein>
<proteinExistence type="predicted"/>